<proteinExistence type="predicted"/>
<accession>A0A834PCF9</accession>
<dbReference type="Proteomes" id="UP000600918">
    <property type="component" value="Unassembled WGS sequence"/>
</dbReference>
<evidence type="ECO:0000313" key="1">
    <source>
        <dbReference type="EMBL" id="KAF7435393.1"/>
    </source>
</evidence>
<comment type="caution">
    <text evidence="1">The sequence shown here is derived from an EMBL/GenBank/DDBJ whole genome shotgun (WGS) entry which is preliminary data.</text>
</comment>
<dbReference type="EMBL" id="JACSDY010000002">
    <property type="protein sequence ID" value="KAF7435393.1"/>
    <property type="molecule type" value="Genomic_DNA"/>
</dbReference>
<organism evidence="1 2">
    <name type="scientific">Vespula pensylvanica</name>
    <name type="common">Western yellow jacket</name>
    <name type="synonym">Wasp</name>
    <dbReference type="NCBI Taxonomy" id="30213"/>
    <lineage>
        <taxon>Eukaryota</taxon>
        <taxon>Metazoa</taxon>
        <taxon>Ecdysozoa</taxon>
        <taxon>Arthropoda</taxon>
        <taxon>Hexapoda</taxon>
        <taxon>Insecta</taxon>
        <taxon>Pterygota</taxon>
        <taxon>Neoptera</taxon>
        <taxon>Endopterygota</taxon>
        <taxon>Hymenoptera</taxon>
        <taxon>Apocrita</taxon>
        <taxon>Aculeata</taxon>
        <taxon>Vespoidea</taxon>
        <taxon>Vespidae</taxon>
        <taxon>Vespinae</taxon>
        <taxon>Vespula</taxon>
    </lineage>
</organism>
<keyword evidence="2" id="KW-1185">Reference proteome</keyword>
<dbReference type="AlphaFoldDB" id="A0A834PCF9"/>
<evidence type="ECO:0000313" key="2">
    <source>
        <dbReference type="Proteomes" id="UP000600918"/>
    </source>
</evidence>
<gene>
    <name evidence="1" type="ORF">H0235_003584</name>
</gene>
<reference evidence="1" key="1">
    <citation type="journal article" date="2020" name="G3 (Bethesda)">
        <title>High-Quality Assemblies for Three Invasive Social Wasps from the &lt;i&gt;Vespula&lt;/i&gt; Genus.</title>
        <authorList>
            <person name="Harrop T.W.R."/>
            <person name="Guhlin J."/>
            <person name="McLaughlin G.M."/>
            <person name="Permina E."/>
            <person name="Stockwell P."/>
            <person name="Gilligan J."/>
            <person name="Le Lec M.F."/>
            <person name="Gruber M.A.M."/>
            <person name="Quinn O."/>
            <person name="Lovegrove M."/>
            <person name="Duncan E.J."/>
            <person name="Remnant E.J."/>
            <person name="Van Eeckhoven J."/>
            <person name="Graham B."/>
            <person name="Knapp R.A."/>
            <person name="Langford K.W."/>
            <person name="Kronenberg Z."/>
            <person name="Press M.O."/>
            <person name="Eacker S.M."/>
            <person name="Wilson-Rankin E.E."/>
            <person name="Purcell J."/>
            <person name="Lester P.J."/>
            <person name="Dearden P.K."/>
        </authorList>
    </citation>
    <scope>NUCLEOTIDE SEQUENCE</scope>
    <source>
        <strain evidence="1">Volc-1</strain>
    </source>
</reference>
<name>A0A834PCF9_VESPE</name>
<sequence length="124" mass="14157">MSKSVGCRIWNGKLQWNRLERLTILNMALEVEDEKLEGRCGRRLCSNQNVTRREPGRSDYDEVAIAMKRFGIIFEFDFDGKGLIERRSDLCSAGFTQSTVSDSSNSIFHRMALGNAVTEYLADR</sequence>
<protein>
    <submittedName>
        <fullName evidence="1">Uncharacterized protein</fullName>
    </submittedName>
</protein>